<dbReference type="SMART" id="SM00066">
    <property type="entry name" value="GAL4"/>
    <property type="match status" value="1"/>
</dbReference>
<dbReference type="PROSITE" id="PS00463">
    <property type="entry name" value="ZN2_CY6_FUNGAL_1"/>
    <property type="match status" value="1"/>
</dbReference>
<dbReference type="SUPFAM" id="SSF51556">
    <property type="entry name" value="Metallo-dependent hydrolases"/>
    <property type="match status" value="1"/>
</dbReference>
<evidence type="ECO:0000259" key="4">
    <source>
        <dbReference type="PROSITE" id="PS50048"/>
    </source>
</evidence>
<gene>
    <name evidence="5" type="ORF">I303_05666</name>
</gene>
<name>A0A1A6A008_9TREE</name>
<evidence type="ECO:0000256" key="3">
    <source>
        <dbReference type="SAM" id="MobiDB-lite"/>
    </source>
</evidence>
<dbReference type="PANTHER" id="PTHR35563:SF2">
    <property type="entry name" value="BARREL METAL-DEPENDENT HYDROLASE, PUTATIVE (AFU_ORTHOLOGUE AFUA_1G16240)-RELATED"/>
    <property type="match status" value="1"/>
</dbReference>
<feature type="region of interest" description="Disordered" evidence="3">
    <location>
        <begin position="359"/>
        <end position="387"/>
    </location>
</feature>
<dbReference type="Pfam" id="PF04082">
    <property type="entry name" value="Fungal_trans"/>
    <property type="match status" value="1"/>
</dbReference>
<feature type="compositionally biased region" description="Polar residues" evidence="3">
    <location>
        <begin position="457"/>
        <end position="483"/>
    </location>
</feature>
<dbReference type="InterPro" id="IPR007219">
    <property type="entry name" value="XnlR_reg_dom"/>
</dbReference>
<dbReference type="InterPro" id="IPR006680">
    <property type="entry name" value="Amidohydro-rel"/>
</dbReference>
<feature type="compositionally biased region" description="Polar residues" evidence="3">
    <location>
        <begin position="359"/>
        <end position="374"/>
    </location>
</feature>
<dbReference type="SUPFAM" id="SSF57701">
    <property type="entry name" value="Zn2/Cys6 DNA-binding domain"/>
    <property type="match status" value="1"/>
</dbReference>
<dbReference type="PROSITE" id="PS50048">
    <property type="entry name" value="ZN2_CY6_FUNGAL_2"/>
    <property type="match status" value="1"/>
</dbReference>
<dbReference type="GO" id="GO:0016787">
    <property type="term" value="F:hydrolase activity"/>
    <property type="evidence" value="ECO:0007669"/>
    <property type="project" value="InterPro"/>
</dbReference>
<dbReference type="GO" id="GO:0000981">
    <property type="term" value="F:DNA-binding transcription factor activity, RNA polymerase II-specific"/>
    <property type="evidence" value="ECO:0007669"/>
    <property type="project" value="InterPro"/>
</dbReference>
<dbReference type="Pfam" id="PF00172">
    <property type="entry name" value="Zn_clus"/>
    <property type="match status" value="1"/>
</dbReference>
<dbReference type="GO" id="GO:0003677">
    <property type="term" value="F:DNA binding"/>
    <property type="evidence" value="ECO:0007669"/>
    <property type="project" value="InterPro"/>
</dbReference>
<keyword evidence="2" id="KW-0539">Nucleus</keyword>
<dbReference type="Gene3D" id="3.20.20.140">
    <property type="entry name" value="Metal-dependent hydrolases"/>
    <property type="match status" value="1"/>
</dbReference>
<reference evidence="5" key="1">
    <citation type="submission" date="2013-07" db="EMBL/GenBank/DDBJ databases">
        <title>The Genome Sequence of Cryptococcus dejecticola CBS10117.</title>
        <authorList>
            <consortium name="The Broad Institute Genome Sequencing Platform"/>
            <person name="Cuomo C."/>
            <person name="Litvintseva A."/>
            <person name="Chen Y."/>
            <person name="Heitman J."/>
            <person name="Sun S."/>
            <person name="Springer D."/>
            <person name="Dromer F."/>
            <person name="Young S.K."/>
            <person name="Zeng Q."/>
            <person name="Gargeya S."/>
            <person name="Fitzgerald M."/>
            <person name="Abouelleil A."/>
            <person name="Alvarado L."/>
            <person name="Berlin A.M."/>
            <person name="Chapman S.B."/>
            <person name="Dewar J."/>
            <person name="Goldberg J."/>
            <person name="Griggs A."/>
            <person name="Gujja S."/>
            <person name="Hansen M."/>
            <person name="Howarth C."/>
            <person name="Imamovic A."/>
            <person name="Larimer J."/>
            <person name="McCowan C."/>
            <person name="Murphy C."/>
            <person name="Pearson M."/>
            <person name="Priest M."/>
            <person name="Roberts A."/>
            <person name="Saif S."/>
            <person name="Shea T."/>
            <person name="Sykes S."/>
            <person name="Wortman J."/>
            <person name="Nusbaum C."/>
            <person name="Birren B."/>
        </authorList>
    </citation>
    <scope>NUCLEOTIDE SEQUENCE [LARGE SCALE GENOMIC DNA]</scope>
    <source>
        <strain evidence="5">CBS 10117</strain>
    </source>
</reference>
<evidence type="ECO:0000256" key="1">
    <source>
        <dbReference type="ARBA" id="ARBA00022723"/>
    </source>
</evidence>
<feature type="region of interest" description="Disordered" evidence="3">
    <location>
        <begin position="457"/>
        <end position="494"/>
    </location>
</feature>
<dbReference type="SMART" id="SM00906">
    <property type="entry name" value="Fungal_trans"/>
    <property type="match status" value="1"/>
</dbReference>
<dbReference type="GO" id="GO:0006351">
    <property type="term" value="P:DNA-templated transcription"/>
    <property type="evidence" value="ECO:0007669"/>
    <property type="project" value="InterPro"/>
</dbReference>
<keyword evidence="1" id="KW-0479">Metal-binding</keyword>
<dbReference type="Pfam" id="PF04909">
    <property type="entry name" value="Amidohydro_2"/>
    <property type="match status" value="1"/>
</dbReference>
<dbReference type="EMBL" id="KI894033">
    <property type="protein sequence ID" value="OBR83388.1"/>
    <property type="molecule type" value="Genomic_DNA"/>
</dbReference>
<dbReference type="InterPro" id="IPR032466">
    <property type="entry name" value="Metal_Hydrolase"/>
</dbReference>
<accession>A0A1A6A008</accession>
<proteinExistence type="predicted"/>
<feature type="compositionally biased region" description="Polar residues" evidence="3">
    <location>
        <begin position="971"/>
        <end position="981"/>
    </location>
</feature>
<protein>
    <submittedName>
        <fullName evidence="5">Nuclear protein</fullName>
    </submittedName>
</protein>
<dbReference type="OrthoDB" id="2135488at2759"/>
<dbReference type="InterPro" id="IPR052358">
    <property type="entry name" value="Aro_Compnd_Degr_Hydrolases"/>
</dbReference>
<evidence type="ECO:0000256" key="2">
    <source>
        <dbReference type="ARBA" id="ARBA00023242"/>
    </source>
</evidence>
<feature type="domain" description="Zn(2)-C6 fungal-type" evidence="4">
    <location>
        <begin position="392"/>
        <end position="423"/>
    </location>
</feature>
<dbReference type="VEuPathDB" id="FungiDB:I303_05666"/>
<dbReference type="PANTHER" id="PTHR35563">
    <property type="entry name" value="BARREL METAL-DEPENDENT HYDROLASE, PUTATIVE (AFU_ORTHOLOGUE AFUA_1G16240)-RELATED"/>
    <property type="match status" value="1"/>
</dbReference>
<dbReference type="InterPro" id="IPR001138">
    <property type="entry name" value="Zn2Cys6_DnaBD"/>
</dbReference>
<evidence type="ECO:0000313" key="5">
    <source>
        <dbReference type="EMBL" id="OBR83388.1"/>
    </source>
</evidence>
<dbReference type="CDD" id="cd12148">
    <property type="entry name" value="fungal_TF_MHR"/>
    <property type="match status" value="1"/>
</dbReference>
<dbReference type="CDD" id="cd00067">
    <property type="entry name" value="GAL4"/>
    <property type="match status" value="1"/>
</dbReference>
<dbReference type="AlphaFoldDB" id="A0A1A6A008"/>
<organism evidence="5">
    <name type="scientific">Kwoniella dejecticola CBS 10117</name>
    <dbReference type="NCBI Taxonomy" id="1296121"/>
    <lineage>
        <taxon>Eukaryota</taxon>
        <taxon>Fungi</taxon>
        <taxon>Dikarya</taxon>
        <taxon>Basidiomycota</taxon>
        <taxon>Agaricomycotina</taxon>
        <taxon>Tremellomycetes</taxon>
        <taxon>Tremellales</taxon>
        <taxon>Cryptococcaceae</taxon>
        <taxon>Kwoniella</taxon>
    </lineage>
</organism>
<sequence length="1074" mass="119821">MPSLSATASKRTDQPCPPGSWDVHHHIFDLDRFPLSPTRHFTPSPAPLSAFEEFQHSMGIEHASIAHGLSFGTDPSSLLFYLNYFKGSARAYACIDIDKTTDDEILAMKEQGVRGIRIDFHHHKAQHDLDVQIACLHRYAQRIAPFGWGLQIYHPHPEFYDSLSPVIKSLPVSVVVDHFAGLRTRSLLAYQGLDAADFDSTTQPGLGALCDLLSSNKLWIKLSAPYRCSEDPSYADMKPLVRALVDANPDRVLYGSDWPHTQPFHRRPKDLKGGDVEGFLQFDDAAWVRKLKSWLSEDEWSKLMVDNPRKFAGYTSPVITSHLFISFIHLFNVFIFRSTFYILLQQQVYLMMPAESASRTSHPAGSSMPTSDPMQSAEETKRKPKRKRAAYSCTECTKAKAKCDRRQPCTRCVQRNVPAVCHYLVNGYEDPLEVSKDVQERLIRIESLLLQNLSNTQRVNAQPSSPNAHESISPQVIADSSTEPRSRQRRGYVTGGRYYGPSAMSYVGDGSALDIMRALDVPDPETPENTQAGDKRPPRALVDILQELPPKSLCDELVRLYFLHINLTRYPIREQAFIDTYNDLWQGIGTLSLDSLVIHQLPLISIVLAISALSAPLHTLGIDSSLPLARSAEKRMAKANELFHCSRRASAYSDGLVQGRGDIMLVMSDLLTVRYLILVRRAPDALPSLGSAIFRAQALGLHRHGKLSGDVTADEAQERRLIWSYVYHMDRYCALLLGRPVGISDRSCDVESPANIDLFGIPQPLSELTLNSFLVFRVGLAKIMGRIAEEVYQLTEPAYNVIESIDKELEQWAGSLPPLLSLRSYGQEDEFTYPHEAMQVHRQFATVEYNFARICLHRPYLTRPDPSRIYARSRQVCLQAALDDLWTRANFCTPGMENLSVGSYRVTNSLIILGITLLNNPTADTLKTINQCLASFVAARKGNSNLLDNVKIKEIAMIEVLRNKADSSLTTFNSPVGSPQRVQPDLTVSDPSNTIPTDPSGLSTDPTLQTMFDQFWGSQVTNDLYGEPFDNLGGERGGLSHENFNALMESLGAGQGGMWGTDGYIGATLLDDNA</sequence>
<dbReference type="GO" id="GO:0008270">
    <property type="term" value="F:zinc ion binding"/>
    <property type="evidence" value="ECO:0007669"/>
    <property type="project" value="InterPro"/>
</dbReference>
<feature type="compositionally biased region" description="Polar residues" evidence="3">
    <location>
        <begin position="989"/>
        <end position="1003"/>
    </location>
</feature>
<dbReference type="InterPro" id="IPR036864">
    <property type="entry name" value="Zn2-C6_fun-type_DNA-bd_sf"/>
</dbReference>
<dbReference type="Gene3D" id="4.10.240.10">
    <property type="entry name" value="Zn(2)-C6 fungal-type DNA-binding domain"/>
    <property type="match status" value="1"/>
</dbReference>
<feature type="region of interest" description="Disordered" evidence="3">
    <location>
        <begin position="971"/>
        <end position="1003"/>
    </location>
</feature>
<dbReference type="STRING" id="1296121.A0A1A6A008"/>